<sequence length="672" mass="74246">MKNKTRIQTTFTSRGLFTGLLCAISSLLAVSNSQAAGILTPVSSTDQAVEIQDHHVDVRITDGFARTLIQQTFSNPNPHEVEAIYAFPVPESASLSEITIHSGETVLEGEVIPRAEAERIYQEEKAQGNDVGMGSKESYQRYEFRVFPIRPGVETRIEVVYYQPLKIDLGVGRYVYPIEEGGTDEESESFWTRNERVARSFSAEVSVRSSYPLDDLRVKGFPGTPVQEDSNHYTWRFDSAGGTLNQDLVVYYRLAQDLPGRVDLLSYKPSEAEPGYFMLTLTPGVDLQPITQGTDYLFILDLSGSMNGKMATLTSGVEKALGKLRPEDRVHVVTFSDKARKLTLDWVTLSPDNAAGLIQQVSGLTAGGSTNLYDGLRLGLQQIDDDRPTNVVLITDAVTNQGSLDPADFHALLKQHDVRLFGFLMGNSANWPLMRAICDASDGFYSSVSNADDIVGKVLVAKEKIAYESLLDVDVKIDGVRTSELTKDFSGKVFRGQQLVTFGRYAQGGEAELRLQARKTTGDLDYQTRIQFSEQSVEYPELERLWAMSRIEQIELLQSIGKVSGQESKESIRDLGVAYQLVTDETSMIVMAEEGFQRHGIERTNQERIERERVAQSQRQTSVSSTRVDSKQPMFKMPAPRIGGGGGGGGAMGLEVIGIIVFLGAGALLRRR</sequence>
<feature type="compositionally biased region" description="Low complexity" evidence="1">
    <location>
        <begin position="615"/>
        <end position="627"/>
    </location>
</feature>
<gene>
    <name evidence="6" type="ORF">QEH59_12085</name>
</gene>
<dbReference type="InterPro" id="IPR013694">
    <property type="entry name" value="VIT"/>
</dbReference>
<keyword evidence="2" id="KW-0812">Transmembrane</keyword>
<dbReference type="PROSITE" id="PS51468">
    <property type="entry name" value="VIT"/>
    <property type="match status" value="1"/>
</dbReference>
<feature type="domain" description="VIT" evidence="5">
    <location>
        <begin position="35"/>
        <end position="163"/>
    </location>
</feature>
<feature type="chain" id="PRO_5047218462" evidence="3">
    <location>
        <begin position="36"/>
        <end position="672"/>
    </location>
</feature>
<dbReference type="PROSITE" id="PS50234">
    <property type="entry name" value="VWFA"/>
    <property type="match status" value="1"/>
</dbReference>
<dbReference type="SMART" id="SM00327">
    <property type="entry name" value="VWA"/>
    <property type="match status" value="1"/>
</dbReference>
<evidence type="ECO:0000313" key="6">
    <source>
        <dbReference type="EMBL" id="MDQ8195169.1"/>
    </source>
</evidence>
<dbReference type="PANTHER" id="PTHR45737">
    <property type="entry name" value="VON WILLEBRAND FACTOR A DOMAIN-CONTAINING PROTEIN 5A"/>
    <property type="match status" value="1"/>
</dbReference>
<dbReference type="RefSeq" id="WP_308985628.1">
    <property type="nucleotide sequence ID" value="NZ_JARXIC010000020.1"/>
</dbReference>
<organism evidence="6 7">
    <name type="scientific">Thalassobacterium sedimentorum</name>
    <dbReference type="NCBI Taxonomy" id="3041258"/>
    <lineage>
        <taxon>Bacteria</taxon>
        <taxon>Pseudomonadati</taxon>
        <taxon>Verrucomicrobiota</taxon>
        <taxon>Opitutia</taxon>
        <taxon>Puniceicoccales</taxon>
        <taxon>Coraliomargaritaceae</taxon>
        <taxon>Thalassobacterium</taxon>
    </lineage>
</organism>
<dbReference type="Proteomes" id="UP001243717">
    <property type="component" value="Unassembled WGS sequence"/>
</dbReference>
<name>A0ABU1AKI1_9BACT</name>
<proteinExistence type="predicted"/>
<feature type="region of interest" description="Disordered" evidence="1">
    <location>
        <begin position="606"/>
        <end position="635"/>
    </location>
</feature>
<evidence type="ECO:0000256" key="3">
    <source>
        <dbReference type="SAM" id="SignalP"/>
    </source>
</evidence>
<dbReference type="EMBL" id="JARXIC010000020">
    <property type="protein sequence ID" value="MDQ8195169.1"/>
    <property type="molecule type" value="Genomic_DNA"/>
</dbReference>
<feature type="transmembrane region" description="Helical" evidence="2">
    <location>
        <begin position="650"/>
        <end position="669"/>
    </location>
</feature>
<accession>A0ABU1AKI1</accession>
<evidence type="ECO:0000313" key="7">
    <source>
        <dbReference type="Proteomes" id="UP001243717"/>
    </source>
</evidence>
<evidence type="ECO:0000256" key="2">
    <source>
        <dbReference type="SAM" id="Phobius"/>
    </source>
</evidence>
<dbReference type="Gene3D" id="3.40.50.410">
    <property type="entry name" value="von Willebrand factor, type A domain"/>
    <property type="match status" value="1"/>
</dbReference>
<feature type="signal peptide" evidence="3">
    <location>
        <begin position="1"/>
        <end position="35"/>
    </location>
</feature>
<dbReference type="SUPFAM" id="SSF53300">
    <property type="entry name" value="vWA-like"/>
    <property type="match status" value="1"/>
</dbReference>
<evidence type="ECO:0000259" key="5">
    <source>
        <dbReference type="PROSITE" id="PS51468"/>
    </source>
</evidence>
<keyword evidence="7" id="KW-1185">Reference proteome</keyword>
<dbReference type="SMART" id="SM00609">
    <property type="entry name" value="VIT"/>
    <property type="match status" value="1"/>
</dbReference>
<dbReference type="PANTHER" id="PTHR45737:SF6">
    <property type="entry name" value="VON WILLEBRAND FACTOR A DOMAIN-CONTAINING PROTEIN 5A"/>
    <property type="match status" value="1"/>
</dbReference>
<reference evidence="6 7" key="1">
    <citation type="submission" date="2023-04" db="EMBL/GenBank/DDBJ databases">
        <title>A novel bacteria isolated from coastal sediment.</title>
        <authorList>
            <person name="Liu X.-J."/>
            <person name="Du Z.-J."/>
        </authorList>
    </citation>
    <scope>NUCLEOTIDE SEQUENCE [LARGE SCALE GENOMIC DNA]</scope>
    <source>
        <strain evidence="6 7">SDUM461004</strain>
    </source>
</reference>
<protein>
    <submittedName>
        <fullName evidence="6">VIT and VWA domain-containing protein</fullName>
    </submittedName>
</protein>
<dbReference type="Pfam" id="PF13519">
    <property type="entry name" value="VWA_2"/>
    <property type="match status" value="1"/>
</dbReference>
<keyword evidence="2" id="KW-0472">Membrane</keyword>
<evidence type="ECO:0000259" key="4">
    <source>
        <dbReference type="PROSITE" id="PS50234"/>
    </source>
</evidence>
<evidence type="ECO:0000256" key="1">
    <source>
        <dbReference type="SAM" id="MobiDB-lite"/>
    </source>
</evidence>
<dbReference type="Pfam" id="PF08487">
    <property type="entry name" value="VIT"/>
    <property type="match status" value="1"/>
</dbReference>
<comment type="caution">
    <text evidence="6">The sequence shown here is derived from an EMBL/GenBank/DDBJ whole genome shotgun (WGS) entry which is preliminary data.</text>
</comment>
<keyword evidence="3" id="KW-0732">Signal</keyword>
<keyword evidence="2" id="KW-1133">Transmembrane helix</keyword>
<feature type="domain" description="VWFA" evidence="4">
    <location>
        <begin position="295"/>
        <end position="470"/>
    </location>
</feature>
<dbReference type="InterPro" id="IPR036465">
    <property type="entry name" value="vWFA_dom_sf"/>
</dbReference>
<dbReference type="InterPro" id="IPR002035">
    <property type="entry name" value="VWF_A"/>
</dbReference>